<reference evidence="2 3" key="1">
    <citation type="submission" date="2024-01" db="EMBL/GenBank/DDBJ databases">
        <title>Genome assemblies of Stephania.</title>
        <authorList>
            <person name="Yang L."/>
        </authorList>
    </citation>
    <scope>NUCLEOTIDE SEQUENCE [LARGE SCALE GENOMIC DNA]</scope>
    <source>
        <strain evidence="2">QJT</strain>
        <tissue evidence="2">Leaf</tissue>
    </source>
</reference>
<evidence type="ECO:0000313" key="3">
    <source>
        <dbReference type="Proteomes" id="UP001417504"/>
    </source>
</evidence>
<evidence type="ECO:0000256" key="1">
    <source>
        <dbReference type="SAM" id="Phobius"/>
    </source>
</evidence>
<keyword evidence="1" id="KW-1133">Transmembrane helix</keyword>
<sequence>MTWGIVGDLIMSIMESYSPGASLLVVVSFVSVISCEVVIARLVANYRAWSALPPDAMTKGVPEITTKPLYVGPYLRVSLFAGVAGKSGIRVRIRESGYDLR</sequence>
<proteinExistence type="predicted"/>
<keyword evidence="1" id="KW-0472">Membrane</keyword>
<evidence type="ECO:0000313" key="2">
    <source>
        <dbReference type="EMBL" id="KAK9145467.1"/>
    </source>
</evidence>
<feature type="transmembrane region" description="Helical" evidence="1">
    <location>
        <begin position="20"/>
        <end position="44"/>
    </location>
</feature>
<dbReference type="AlphaFoldDB" id="A0AAP0K3Z1"/>
<organism evidence="2 3">
    <name type="scientific">Stephania japonica</name>
    <dbReference type="NCBI Taxonomy" id="461633"/>
    <lineage>
        <taxon>Eukaryota</taxon>
        <taxon>Viridiplantae</taxon>
        <taxon>Streptophyta</taxon>
        <taxon>Embryophyta</taxon>
        <taxon>Tracheophyta</taxon>
        <taxon>Spermatophyta</taxon>
        <taxon>Magnoliopsida</taxon>
        <taxon>Ranunculales</taxon>
        <taxon>Menispermaceae</taxon>
        <taxon>Menispermoideae</taxon>
        <taxon>Cissampelideae</taxon>
        <taxon>Stephania</taxon>
    </lineage>
</organism>
<dbReference type="EMBL" id="JBBNAE010000002">
    <property type="protein sequence ID" value="KAK9145467.1"/>
    <property type="molecule type" value="Genomic_DNA"/>
</dbReference>
<accession>A0AAP0K3Z1</accession>
<comment type="caution">
    <text evidence="2">The sequence shown here is derived from an EMBL/GenBank/DDBJ whole genome shotgun (WGS) entry which is preliminary data.</text>
</comment>
<protein>
    <submittedName>
        <fullName evidence="2">Uncharacterized protein</fullName>
    </submittedName>
</protein>
<dbReference type="Proteomes" id="UP001417504">
    <property type="component" value="Unassembled WGS sequence"/>
</dbReference>
<keyword evidence="1" id="KW-0812">Transmembrane</keyword>
<keyword evidence="3" id="KW-1185">Reference proteome</keyword>
<name>A0AAP0K3Z1_9MAGN</name>
<gene>
    <name evidence="2" type="ORF">Sjap_005370</name>
</gene>